<protein>
    <submittedName>
        <fullName evidence="2">Uncharacterized protein</fullName>
    </submittedName>
</protein>
<sequence length="227" mass="25464">MTATHELFPFHEDSDVAAALGTLLVQRGSVDPEKFNTIANRFNLDPNQLEVAAIQLGIEDEILGVQKVSDDEAVIRRNSPDFLNSRESVTREYDGVRDSGPDGSTTRTNEMSFQSWLLVEATKIARETIKRLLYDHLGDEAKAVRVSTQAAVGTAEYPERVLWVGVSYPVDKSEPRMIPAVSNPPSFPFDRLVELLPETLDTTVEYQGKTFHVRNIPVVPFQEPHYH</sequence>
<name>A0ABU2G744_9EURY</name>
<proteinExistence type="predicted"/>
<dbReference type="EMBL" id="JAMQOQ010000007">
    <property type="protein sequence ID" value="MDS0296611.1"/>
    <property type="molecule type" value="Genomic_DNA"/>
</dbReference>
<dbReference type="RefSeq" id="WP_310930620.1">
    <property type="nucleotide sequence ID" value="NZ_JAMQOQ010000007.1"/>
</dbReference>
<accession>A0ABU2G744</accession>
<reference evidence="2 3" key="1">
    <citation type="submission" date="2022-06" db="EMBL/GenBank/DDBJ databases">
        <title>Halogeometricum sp. a new haloarchaeum isolate from saline soil.</title>
        <authorList>
            <person name="Strakova D."/>
            <person name="Galisteo C."/>
            <person name="Sanchez-Porro C."/>
            <person name="Ventosa A."/>
        </authorList>
    </citation>
    <scope>NUCLEOTIDE SEQUENCE [LARGE SCALE GENOMIC DNA]</scope>
    <source>
        <strain evidence="3">S3BR25-2</strain>
    </source>
</reference>
<organism evidence="2 3">
    <name type="scientific">Halogeometricum luteum</name>
    <dbReference type="NCBI Taxonomy" id="2950537"/>
    <lineage>
        <taxon>Archaea</taxon>
        <taxon>Methanobacteriati</taxon>
        <taxon>Methanobacteriota</taxon>
        <taxon>Stenosarchaea group</taxon>
        <taxon>Halobacteria</taxon>
        <taxon>Halobacteriales</taxon>
        <taxon>Haloferacaceae</taxon>
        <taxon>Halogeometricum</taxon>
    </lineage>
</organism>
<gene>
    <name evidence="2" type="ORF">NDI79_20795</name>
</gene>
<keyword evidence="3" id="KW-1185">Reference proteome</keyword>
<feature type="compositionally biased region" description="Basic and acidic residues" evidence="1">
    <location>
        <begin position="88"/>
        <end position="100"/>
    </location>
</feature>
<comment type="caution">
    <text evidence="2">The sequence shown here is derived from an EMBL/GenBank/DDBJ whole genome shotgun (WGS) entry which is preliminary data.</text>
</comment>
<evidence type="ECO:0000256" key="1">
    <source>
        <dbReference type="SAM" id="MobiDB-lite"/>
    </source>
</evidence>
<evidence type="ECO:0000313" key="3">
    <source>
        <dbReference type="Proteomes" id="UP001254813"/>
    </source>
</evidence>
<evidence type="ECO:0000313" key="2">
    <source>
        <dbReference type="EMBL" id="MDS0296611.1"/>
    </source>
</evidence>
<dbReference type="Proteomes" id="UP001254813">
    <property type="component" value="Unassembled WGS sequence"/>
</dbReference>
<feature type="region of interest" description="Disordered" evidence="1">
    <location>
        <begin position="86"/>
        <end position="108"/>
    </location>
</feature>